<proteinExistence type="predicted"/>
<evidence type="ECO:0000313" key="1">
    <source>
        <dbReference type="EMBL" id="QHL91034.1"/>
    </source>
</evidence>
<sequence length="238" mass="25561">MIARLSTRLSPTRLLPARLSGNAKGVAYIEFAFSLPAFMGLSMYGIEVGNYAQMQMRVSQIALSLADNASRAGSSNRQTNLQELREVDLSDVLEGVRIQGGSLRLLQNGRVTLSSVETNASGGQTIKWQRCLGLRQGTGWDSSYGRAGDGATGNAFAGMGPTGSRVTAPPGSAVMFVEINYQYQPLLGAWLIGRPRIHYIASFVVRDRRDLSLNSGTGIIDPAPSIGNARLTCDKYTV</sequence>
<evidence type="ECO:0000313" key="2">
    <source>
        <dbReference type="Proteomes" id="UP000464468"/>
    </source>
</evidence>
<dbReference type="EMBL" id="CP047895">
    <property type="protein sequence ID" value="QHL91034.1"/>
    <property type="molecule type" value="Genomic_DNA"/>
</dbReference>
<keyword evidence="1" id="KW-0418">Kinase</keyword>
<keyword evidence="2" id="KW-1185">Reference proteome</keyword>
<reference evidence="1 2" key="1">
    <citation type="submission" date="2020-01" db="EMBL/GenBank/DDBJ databases">
        <title>Sphingomonas sp. C33 whole genome sequece.</title>
        <authorList>
            <person name="Park C."/>
        </authorList>
    </citation>
    <scope>NUCLEOTIDE SEQUENCE [LARGE SCALE GENOMIC DNA]</scope>
    <source>
        <strain evidence="1 2">C33</strain>
    </source>
</reference>
<name>A0A7Z2S9R1_9SPHN</name>
<dbReference type="KEGG" id="schy:GVO57_09635"/>
<dbReference type="AlphaFoldDB" id="A0A7Z2S9R1"/>
<protein>
    <submittedName>
        <fullName evidence="1">Histidine kinase</fullName>
    </submittedName>
</protein>
<dbReference type="GO" id="GO:0016301">
    <property type="term" value="F:kinase activity"/>
    <property type="evidence" value="ECO:0007669"/>
    <property type="project" value="UniProtKB-KW"/>
</dbReference>
<accession>A0A7Z2S9R1</accession>
<keyword evidence="1" id="KW-0808">Transferase</keyword>
<gene>
    <name evidence="1" type="ORF">GVO57_09635</name>
</gene>
<organism evidence="1 2">
    <name type="scientific">Sphingomonas changnyeongensis</name>
    <dbReference type="NCBI Taxonomy" id="2698679"/>
    <lineage>
        <taxon>Bacteria</taxon>
        <taxon>Pseudomonadati</taxon>
        <taxon>Pseudomonadota</taxon>
        <taxon>Alphaproteobacteria</taxon>
        <taxon>Sphingomonadales</taxon>
        <taxon>Sphingomonadaceae</taxon>
        <taxon>Sphingomonas</taxon>
    </lineage>
</organism>
<dbReference type="Proteomes" id="UP000464468">
    <property type="component" value="Chromosome"/>
</dbReference>
<dbReference type="RefSeq" id="WP_160592964.1">
    <property type="nucleotide sequence ID" value="NZ_CP047895.1"/>
</dbReference>